<dbReference type="EMBL" id="JANFVX010000004">
    <property type="protein sequence ID" value="MCW0343339.1"/>
    <property type="molecule type" value="Genomic_DNA"/>
</dbReference>
<dbReference type="AlphaFoldDB" id="A0AAJ1CXC4"/>
<evidence type="ECO:0000313" key="1">
    <source>
        <dbReference type="EMBL" id="MCW0343339.1"/>
    </source>
</evidence>
<protein>
    <submittedName>
        <fullName evidence="1">Uncharacterized protein</fullName>
    </submittedName>
</protein>
<accession>A0AAJ1CXC4</accession>
<dbReference type="Proteomes" id="UP001208888">
    <property type="component" value="Unassembled WGS sequence"/>
</dbReference>
<name>A0AAJ1CXC4_PANAN</name>
<organism evidence="1 2">
    <name type="scientific">Pantoea ananas</name>
    <name type="common">Erwinia uredovora</name>
    <dbReference type="NCBI Taxonomy" id="553"/>
    <lineage>
        <taxon>Bacteria</taxon>
        <taxon>Pseudomonadati</taxon>
        <taxon>Pseudomonadota</taxon>
        <taxon>Gammaproteobacteria</taxon>
        <taxon>Enterobacterales</taxon>
        <taxon>Erwiniaceae</taxon>
        <taxon>Pantoea</taxon>
    </lineage>
</organism>
<proteinExistence type="predicted"/>
<evidence type="ECO:0000313" key="2">
    <source>
        <dbReference type="Proteomes" id="UP001208888"/>
    </source>
</evidence>
<gene>
    <name evidence="1" type="ORF">NB703_001432</name>
</gene>
<comment type="caution">
    <text evidence="1">The sequence shown here is derived from an EMBL/GenBank/DDBJ whole genome shotgun (WGS) entry which is preliminary data.</text>
</comment>
<reference evidence="1" key="1">
    <citation type="submission" date="2022-06" db="EMBL/GenBank/DDBJ databases">
        <title>Dynamics of rice microbiomes reveals core vertical transmitted seed endophytes.</title>
        <authorList>
            <person name="Liao K."/>
            <person name="Zhang X."/>
        </authorList>
    </citation>
    <scope>NUCLEOTIDE SEQUENCE</scope>
    <source>
        <strain evidence="1">JT1-17</strain>
    </source>
</reference>
<sequence>MASQSGRAHYPCGRVQHHFPARQAFAISVRPFQWMVVFFEPELAGLFKYQADGLSSGQLTCLDDGAVCDDETFTGQDNIQM</sequence>